<evidence type="ECO:0000313" key="7">
    <source>
        <dbReference type="EMBL" id="TXI55091.1"/>
    </source>
</evidence>
<comment type="catalytic activity">
    <reaction evidence="6">
        <text>a (3R)-hydroxyacyl-[ACP] + NADP(+) = a 3-oxoacyl-[ACP] + NADPH + H(+)</text>
        <dbReference type="Rhea" id="RHEA:17397"/>
        <dbReference type="Rhea" id="RHEA-COMP:9916"/>
        <dbReference type="Rhea" id="RHEA-COMP:9945"/>
        <dbReference type="ChEBI" id="CHEBI:15378"/>
        <dbReference type="ChEBI" id="CHEBI:57783"/>
        <dbReference type="ChEBI" id="CHEBI:58349"/>
        <dbReference type="ChEBI" id="CHEBI:78776"/>
        <dbReference type="ChEBI" id="CHEBI:78827"/>
        <dbReference type="EC" id="1.1.1.100"/>
    </reaction>
    <physiologicalReaction direction="right-to-left" evidence="6">
        <dbReference type="Rhea" id="RHEA:17399"/>
    </physiologicalReaction>
</comment>
<evidence type="ECO:0000256" key="6">
    <source>
        <dbReference type="ARBA" id="ARBA00047400"/>
    </source>
</evidence>
<dbReference type="PANTHER" id="PTHR42879">
    <property type="entry name" value="3-OXOACYL-(ACYL-CARRIER-PROTEIN) REDUCTASE"/>
    <property type="match status" value="1"/>
</dbReference>
<dbReference type="EMBL" id="SSGD01000073">
    <property type="protein sequence ID" value="TXI55091.1"/>
    <property type="molecule type" value="Genomic_DNA"/>
</dbReference>
<dbReference type="PROSITE" id="PS00061">
    <property type="entry name" value="ADH_SHORT"/>
    <property type="match status" value="1"/>
</dbReference>
<dbReference type="AlphaFoldDB" id="A0A5C7Y0G5"/>
<evidence type="ECO:0000256" key="5">
    <source>
        <dbReference type="ARBA" id="ARBA00040781"/>
    </source>
</evidence>
<keyword evidence="3" id="KW-0964">Secreted</keyword>
<name>A0A5C7Y0G5_9MYCO</name>
<comment type="subcellular location">
    <subcellularLocation>
        <location evidence="1">Secreted</location>
        <location evidence="1">Cell wall</location>
    </subcellularLocation>
</comment>
<dbReference type="InterPro" id="IPR050259">
    <property type="entry name" value="SDR"/>
</dbReference>
<reference evidence="7 8" key="1">
    <citation type="submission" date="2018-09" db="EMBL/GenBank/DDBJ databases">
        <title>Metagenome Assembled Genomes from an Advanced Water Purification Facility.</title>
        <authorList>
            <person name="Stamps B.W."/>
            <person name="Spear J.R."/>
        </authorList>
    </citation>
    <scope>NUCLEOTIDE SEQUENCE [LARGE SCALE GENOMIC DNA]</scope>
    <source>
        <strain evidence="7">Bin_29_2</strain>
    </source>
</reference>
<evidence type="ECO:0000256" key="2">
    <source>
        <dbReference type="ARBA" id="ARBA00006484"/>
    </source>
</evidence>
<evidence type="ECO:0000256" key="4">
    <source>
        <dbReference type="ARBA" id="ARBA00023002"/>
    </source>
</evidence>
<protein>
    <recommendedName>
        <fullName evidence="5">3-oxoacyl-[acyl-carrier-protein] reductase MabA</fullName>
    </recommendedName>
</protein>
<comment type="caution">
    <text evidence="7">The sequence shown here is derived from an EMBL/GenBank/DDBJ whole genome shotgun (WGS) entry which is preliminary data.</text>
</comment>
<evidence type="ECO:0000313" key="8">
    <source>
        <dbReference type="Proteomes" id="UP000321797"/>
    </source>
</evidence>
<dbReference type="InterPro" id="IPR020904">
    <property type="entry name" value="Sc_DH/Rdtase_CS"/>
</dbReference>
<organism evidence="7 8">
    <name type="scientific">Mycolicibacter arupensis</name>
    <dbReference type="NCBI Taxonomy" id="342002"/>
    <lineage>
        <taxon>Bacteria</taxon>
        <taxon>Bacillati</taxon>
        <taxon>Actinomycetota</taxon>
        <taxon>Actinomycetes</taxon>
        <taxon>Mycobacteriales</taxon>
        <taxon>Mycobacteriaceae</taxon>
        <taxon>Mycolicibacter</taxon>
    </lineage>
</organism>
<dbReference type="GO" id="GO:0032787">
    <property type="term" value="P:monocarboxylic acid metabolic process"/>
    <property type="evidence" value="ECO:0007669"/>
    <property type="project" value="UniProtKB-ARBA"/>
</dbReference>
<accession>A0A5C7Y0G5</accession>
<evidence type="ECO:0000256" key="3">
    <source>
        <dbReference type="ARBA" id="ARBA00022512"/>
    </source>
</evidence>
<dbReference type="Pfam" id="PF13561">
    <property type="entry name" value="adh_short_C2"/>
    <property type="match status" value="1"/>
</dbReference>
<dbReference type="InterPro" id="IPR002347">
    <property type="entry name" value="SDR_fam"/>
</dbReference>
<dbReference type="GO" id="GO:0004316">
    <property type="term" value="F:3-oxoacyl-[acyl-carrier-protein] reductase (NADPH) activity"/>
    <property type="evidence" value="ECO:0007669"/>
    <property type="project" value="UniProtKB-EC"/>
</dbReference>
<sequence>MYLTTQALRHSVHAVGFEPVVNPQSGVALNLDLTGRVALVAGGSKGIGRAIALELAGLGASVAIGARGREALEDAATAIGAVGEAPYAFQGDLCATETVEEMTTAVAERYGQIDILVNNVGDSIMGHDWRTGDAEWAAMLETSLMSAVRCSRAAIPHLLKSKHGRIINISSVNGHQPPAGRGDYNAAKAAVLAFSKTLANELAPTVTVNSVCPARIDTPLWRRMAETMLDDTKQTVDEVLDSVAKRDVPMARFGRPEEVAALTAFLASDHGAWITGVAYNIDGGYTKSST</sequence>
<keyword evidence="3" id="KW-0134">Cell wall</keyword>
<dbReference type="Proteomes" id="UP000321797">
    <property type="component" value="Unassembled WGS sequence"/>
</dbReference>
<keyword evidence="4" id="KW-0560">Oxidoreductase</keyword>
<evidence type="ECO:0000256" key="1">
    <source>
        <dbReference type="ARBA" id="ARBA00004191"/>
    </source>
</evidence>
<dbReference type="InterPro" id="IPR036291">
    <property type="entry name" value="NAD(P)-bd_dom_sf"/>
</dbReference>
<dbReference type="PRINTS" id="PR00081">
    <property type="entry name" value="GDHRDH"/>
</dbReference>
<gene>
    <name evidence="7" type="ORF">E6Q54_13290</name>
</gene>
<dbReference type="FunFam" id="3.40.50.720:FF:000084">
    <property type="entry name" value="Short-chain dehydrogenase reductase"/>
    <property type="match status" value="1"/>
</dbReference>
<dbReference type="Gene3D" id="3.40.50.720">
    <property type="entry name" value="NAD(P)-binding Rossmann-like Domain"/>
    <property type="match status" value="1"/>
</dbReference>
<comment type="similarity">
    <text evidence="2">Belongs to the short-chain dehydrogenases/reductases (SDR) family.</text>
</comment>
<proteinExistence type="inferred from homology"/>
<dbReference type="PRINTS" id="PR00080">
    <property type="entry name" value="SDRFAMILY"/>
</dbReference>
<dbReference type="SUPFAM" id="SSF51735">
    <property type="entry name" value="NAD(P)-binding Rossmann-fold domains"/>
    <property type="match status" value="1"/>
</dbReference>